<name>A0A0B2P7H9_GLYSO</name>
<evidence type="ECO:0000313" key="1">
    <source>
        <dbReference type="EMBL" id="KHN05166.1"/>
    </source>
</evidence>
<gene>
    <name evidence="1" type="ORF">glysoja_028064</name>
</gene>
<sequence length="74" mass="8520">MSVLAFENPKVIAVTRRSITFQVVWFCSMRKRPDVHIQTAINKRLMTAKFLKLHPSGLKLRVTFNEEAMSVGIM</sequence>
<organism evidence="1">
    <name type="scientific">Glycine soja</name>
    <name type="common">Wild soybean</name>
    <dbReference type="NCBI Taxonomy" id="3848"/>
    <lineage>
        <taxon>Eukaryota</taxon>
        <taxon>Viridiplantae</taxon>
        <taxon>Streptophyta</taxon>
        <taxon>Embryophyta</taxon>
        <taxon>Tracheophyta</taxon>
        <taxon>Spermatophyta</taxon>
        <taxon>Magnoliopsida</taxon>
        <taxon>eudicotyledons</taxon>
        <taxon>Gunneridae</taxon>
        <taxon>Pentapetalae</taxon>
        <taxon>rosids</taxon>
        <taxon>fabids</taxon>
        <taxon>Fabales</taxon>
        <taxon>Fabaceae</taxon>
        <taxon>Papilionoideae</taxon>
        <taxon>50 kb inversion clade</taxon>
        <taxon>NPAAA clade</taxon>
        <taxon>indigoferoid/millettioid clade</taxon>
        <taxon>Phaseoleae</taxon>
        <taxon>Glycine</taxon>
        <taxon>Glycine subgen. Soja</taxon>
    </lineage>
</organism>
<reference evidence="1" key="1">
    <citation type="submission" date="2014-07" db="EMBL/GenBank/DDBJ databases">
        <title>Identification of a novel salt tolerance gene in wild soybean by whole-genome sequencing.</title>
        <authorList>
            <person name="Lam H.-M."/>
            <person name="Qi X."/>
            <person name="Li M.-W."/>
            <person name="Liu X."/>
            <person name="Xie M."/>
            <person name="Ni M."/>
            <person name="Xu X."/>
        </authorList>
    </citation>
    <scope>NUCLEOTIDE SEQUENCE [LARGE SCALE GENOMIC DNA]</scope>
    <source>
        <tissue evidence="1">Root</tissue>
    </source>
</reference>
<dbReference type="EMBL" id="KN668752">
    <property type="protein sequence ID" value="KHN05166.1"/>
    <property type="molecule type" value="Genomic_DNA"/>
</dbReference>
<proteinExistence type="predicted"/>
<protein>
    <submittedName>
        <fullName evidence="1">Uncharacterized protein</fullName>
    </submittedName>
</protein>
<dbReference type="AlphaFoldDB" id="A0A0B2P7H9"/>
<accession>A0A0B2P7H9</accession>
<dbReference type="Proteomes" id="UP000053555">
    <property type="component" value="Unassembled WGS sequence"/>
</dbReference>